<evidence type="ECO:0000256" key="4">
    <source>
        <dbReference type="RuleBase" id="RU003476"/>
    </source>
</evidence>
<keyword evidence="7" id="KW-1185">Reference proteome</keyword>
<evidence type="ECO:0000256" key="1">
    <source>
        <dbReference type="ARBA" id="ARBA00001946"/>
    </source>
</evidence>
<comment type="cofactor">
    <cofactor evidence="1">
        <name>Mg(2+)</name>
        <dbReference type="ChEBI" id="CHEBI:18420"/>
    </cofactor>
</comment>
<name>A0ABV5CPA7_9ACTN</name>
<dbReference type="PRINTS" id="PR00502">
    <property type="entry name" value="NUDIXFAMILY"/>
</dbReference>
<evidence type="ECO:0000259" key="5">
    <source>
        <dbReference type="PROSITE" id="PS51462"/>
    </source>
</evidence>
<evidence type="ECO:0000256" key="3">
    <source>
        <dbReference type="ARBA" id="ARBA00022801"/>
    </source>
</evidence>
<dbReference type="Pfam" id="PF00293">
    <property type="entry name" value="NUDIX"/>
    <property type="match status" value="1"/>
</dbReference>
<dbReference type="PANTHER" id="PTHR43046">
    <property type="entry name" value="GDP-MANNOSE MANNOSYL HYDROLASE"/>
    <property type="match status" value="1"/>
</dbReference>
<dbReference type="EMBL" id="JBCGDC010000027">
    <property type="protein sequence ID" value="MFB6393838.1"/>
    <property type="molecule type" value="Genomic_DNA"/>
</dbReference>
<comment type="similarity">
    <text evidence="2 4">Belongs to the Nudix hydrolase family.</text>
</comment>
<dbReference type="InterPro" id="IPR020476">
    <property type="entry name" value="Nudix_hydrolase"/>
</dbReference>
<evidence type="ECO:0000256" key="2">
    <source>
        <dbReference type="ARBA" id="ARBA00005582"/>
    </source>
</evidence>
<protein>
    <submittedName>
        <fullName evidence="6">NUDIX hydrolase</fullName>
    </submittedName>
</protein>
<dbReference type="RefSeq" id="WP_357541015.1">
    <property type="nucleotide sequence ID" value="NZ_JBCGDC010000027.1"/>
</dbReference>
<dbReference type="PROSITE" id="PS00893">
    <property type="entry name" value="NUDIX_BOX"/>
    <property type="match status" value="1"/>
</dbReference>
<dbReference type="Gene3D" id="3.90.79.10">
    <property type="entry name" value="Nucleoside Triphosphate Pyrophosphohydrolase"/>
    <property type="match status" value="1"/>
</dbReference>
<dbReference type="InterPro" id="IPR020084">
    <property type="entry name" value="NUDIX_hydrolase_CS"/>
</dbReference>
<dbReference type="PANTHER" id="PTHR43046:SF2">
    <property type="entry name" value="8-OXO-DGTP DIPHOSPHATASE-RELATED"/>
    <property type="match status" value="1"/>
</dbReference>
<keyword evidence="3 4" id="KW-0378">Hydrolase</keyword>
<gene>
    <name evidence="6" type="ORF">AAFH96_12095</name>
</gene>
<reference evidence="6 7" key="1">
    <citation type="submission" date="2024-04" db="EMBL/GenBank/DDBJ databases">
        <title>Polymorphospora sp. isolated from Baiyangdian Lake in Xiong'an New Area.</title>
        <authorList>
            <person name="Zhang X."/>
            <person name="Liu J."/>
        </authorList>
    </citation>
    <scope>NUCLEOTIDE SEQUENCE [LARGE SCALE GENOMIC DNA]</scope>
    <source>
        <strain evidence="6 7">2-325</strain>
    </source>
</reference>
<dbReference type="PROSITE" id="PS51462">
    <property type="entry name" value="NUDIX"/>
    <property type="match status" value="1"/>
</dbReference>
<dbReference type="InterPro" id="IPR000086">
    <property type="entry name" value="NUDIX_hydrolase_dom"/>
</dbReference>
<dbReference type="InterPro" id="IPR015797">
    <property type="entry name" value="NUDIX_hydrolase-like_dom_sf"/>
</dbReference>
<organism evidence="6 7">
    <name type="scientific">Polymorphospora lycopeni</name>
    <dbReference type="NCBI Taxonomy" id="3140240"/>
    <lineage>
        <taxon>Bacteria</taxon>
        <taxon>Bacillati</taxon>
        <taxon>Actinomycetota</taxon>
        <taxon>Actinomycetes</taxon>
        <taxon>Micromonosporales</taxon>
        <taxon>Micromonosporaceae</taxon>
        <taxon>Polymorphospora</taxon>
    </lineage>
</organism>
<comment type="caution">
    <text evidence="6">The sequence shown here is derived from an EMBL/GenBank/DDBJ whole genome shotgun (WGS) entry which is preliminary data.</text>
</comment>
<dbReference type="SUPFAM" id="SSF55811">
    <property type="entry name" value="Nudix"/>
    <property type="match status" value="1"/>
</dbReference>
<proteinExistence type="inferred from homology"/>
<accession>A0ABV5CPA7</accession>
<evidence type="ECO:0000313" key="6">
    <source>
        <dbReference type="EMBL" id="MFB6393838.1"/>
    </source>
</evidence>
<dbReference type="Proteomes" id="UP001582793">
    <property type="component" value="Unassembled WGS sequence"/>
</dbReference>
<feature type="domain" description="Nudix hydrolase" evidence="5">
    <location>
        <begin position="14"/>
        <end position="149"/>
    </location>
</feature>
<evidence type="ECO:0000313" key="7">
    <source>
        <dbReference type="Proteomes" id="UP001582793"/>
    </source>
</evidence>
<dbReference type="GO" id="GO:0016787">
    <property type="term" value="F:hydrolase activity"/>
    <property type="evidence" value="ECO:0007669"/>
    <property type="project" value="UniProtKB-KW"/>
</dbReference>
<sequence length="155" mass="16919">MVIVQDCYGLQVPMNVRVTAIVIEDDQILLLDQDTEGDRSWSLPGGKVEPGETVEEALEREVREETGLEIRVGDLLYVCDVVQAHVVHLTFECRRVGGTLGAVVPGADTRPIRAVEFVKLADLPSLGFSERFVELARAGWPDAGSYMGPKANIGL</sequence>